<feature type="region of interest" description="Disordered" evidence="9">
    <location>
        <begin position="97"/>
        <end position="152"/>
    </location>
</feature>
<name>A0A433T618_ELYCH</name>
<keyword evidence="11" id="KW-1185">Reference proteome</keyword>
<proteinExistence type="inferred from homology"/>
<evidence type="ECO:0000256" key="3">
    <source>
        <dbReference type="ARBA" id="ARBA00022946"/>
    </source>
</evidence>
<dbReference type="InterPro" id="IPR026299">
    <property type="entry name" value="MRP-S31"/>
</dbReference>
<evidence type="ECO:0000256" key="7">
    <source>
        <dbReference type="ARBA" id="ARBA00035133"/>
    </source>
</evidence>
<evidence type="ECO:0000256" key="1">
    <source>
        <dbReference type="ARBA" id="ARBA00004173"/>
    </source>
</evidence>
<organism evidence="10 11">
    <name type="scientific">Elysia chlorotica</name>
    <name type="common">Eastern emerald elysia</name>
    <name type="synonym">Sea slug</name>
    <dbReference type="NCBI Taxonomy" id="188477"/>
    <lineage>
        <taxon>Eukaryota</taxon>
        <taxon>Metazoa</taxon>
        <taxon>Spiralia</taxon>
        <taxon>Lophotrochozoa</taxon>
        <taxon>Mollusca</taxon>
        <taxon>Gastropoda</taxon>
        <taxon>Heterobranchia</taxon>
        <taxon>Euthyneura</taxon>
        <taxon>Panpulmonata</taxon>
        <taxon>Sacoglossa</taxon>
        <taxon>Placobranchoidea</taxon>
        <taxon>Plakobranchidae</taxon>
        <taxon>Elysia</taxon>
    </lineage>
</organism>
<protein>
    <recommendedName>
        <fullName evidence="7">Small ribosomal subunit protein mS31</fullName>
    </recommendedName>
    <alternativeName>
        <fullName evidence="8">28S ribosomal protein S31, mitochondrial</fullName>
    </alternativeName>
</protein>
<dbReference type="OrthoDB" id="5989925at2759"/>
<evidence type="ECO:0000313" key="10">
    <source>
        <dbReference type="EMBL" id="RUS76998.1"/>
    </source>
</evidence>
<keyword evidence="3" id="KW-0809">Transit peptide</keyword>
<dbReference type="Proteomes" id="UP000271974">
    <property type="component" value="Unassembled WGS sequence"/>
</dbReference>
<keyword evidence="5" id="KW-0496">Mitochondrion</keyword>
<dbReference type="PANTHER" id="PTHR13231">
    <property type="entry name" value="MITOCHONDRIAL RIBOSOMAL PROTEIN S31"/>
    <property type="match status" value="1"/>
</dbReference>
<dbReference type="GO" id="GO:0005763">
    <property type="term" value="C:mitochondrial small ribosomal subunit"/>
    <property type="evidence" value="ECO:0007669"/>
    <property type="project" value="InterPro"/>
</dbReference>
<dbReference type="PANTHER" id="PTHR13231:SF3">
    <property type="entry name" value="SMALL RIBOSOMAL SUBUNIT PROTEIN MS31"/>
    <property type="match status" value="1"/>
</dbReference>
<keyword evidence="4" id="KW-0689">Ribosomal protein</keyword>
<comment type="similarity">
    <text evidence="2">Belongs to the mitochondrion-specific ribosomal protein mS31 family.</text>
</comment>
<evidence type="ECO:0000256" key="4">
    <source>
        <dbReference type="ARBA" id="ARBA00022980"/>
    </source>
</evidence>
<feature type="region of interest" description="Disordered" evidence="9">
    <location>
        <begin position="45"/>
        <end position="67"/>
    </location>
</feature>
<evidence type="ECO:0000256" key="5">
    <source>
        <dbReference type="ARBA" id="ARBA00023128"/>
    </source>
</evidence>
<reference evidence="10 11" key="1">
    <citation type="submission" date="2019-01" db="EMBL/GenBank/DDBJ databases">
        <title>A draft genome assembly of the solar-powered sea slug Elysia chlorotica.</title>
        <authorList>
            <person name="Cai H."/>
            <person name="Li Q."/>
            <person name="Fang X."/>
            <person name="Li J."/>
            <person name="Curtis N.E."/>
            <person name="Altenburger A."/>
            <person name="Shibata T."/>
            <person name="Feng M."/>
            <person name="Maeda T."/>
            <person name="Schwartz J.A."/>
            <person name="Shigenobu S."/>
            <person name="Lundholm N."/>
            <person name="Nishiyama T."/>
            <person name="Yang H."/>
            <person name="Hasebe M."/>
            <person name="Li S."/>
            <person name="Pierce S.K."/>
            <person name="Wang J."/>
        </authorList>
    </citation>
    <scope>NUCLEOTIDE SEQUENCE [LARGE SCALE GENOMIC DNA]</scope>
    <source>
        <strain evidence="10">EC2010</strain>
        <tissue evidence="10">Whole organism of an adult</tissue>
    </source>
</reference>
<dbReference type="EMBL" id="RQTK01000618">
    <property type="protein sequence ID" value="RUS76998.1"/>
    <property type="molecule type" value="Genomic_DNA"/>
</dbReference>
<comment type="subcellular location">
    <subcellularLocation>
        <location evidence="1">Mitochondrion</location>
    </subcellularLocation>
</comment>
<evidence type="ECO:0000256" key="8">
    <source>
        <dbReference type="ARBA" id="ARBA00035363"/>
    </source>
</evidence>
<accession>A0A433T618</accession>
<evidence type="ECO:0000313" key="11">
    <source>
        <dbReference type="Proteomes" id="UP000271974"/>
    </source>
</evidence>
<evidence type="ECO:0000256" key="9">
    <source>
        <dbReference type="SAM" id="MobiDB-lite"/>
    </source>
</evidence>
<dbReference type="Pfam" id="PF15433">
    <property type="entry name" value="MRP-S31"/>
    <property type="match status" value="1"/>
</dbReference>
<feature type="compositionally biased region" description="Basic and acidic residues" evidence="9">
    <location>
        <begin position="97"/>
        <end position="113"/>
    </location>
</feature>
<dbReference type="STRING" id="188477.A0A433T618"/>
<evidence type="ECO:0000256" key="2">
    <source>
        <dbReference type="ARBA" id="ARBA00011057"/>
    </source>
</evidence>
<gene>
    <name evidence="10" type="ORF">EGW08_015223</name>
</gene>
<dbReference type="GO" id="GO:0003735">
    <property type="term" value="F:structural constituent of ribosome"/>
    <property type="evidence" value="ECO:0007669"/>
    <property type="project" value="InterPro"/>
</dbReference>
<sequence length="338" mass="38938">MLRSIIRYSSALVPGVLVKETKLRSLSDILKLSSNLRQLSLSAPRYEDEKKRRPRRDKVFKEETPVSREVQEAAVQAAKSLPGDWTKTAEELLARLQTKDAESAREPVGDEPRSLLSTMKIGRAFEPGRDSERRRGGRKGQNNQKDDSFFSQSIVQKAAVDKKIFKERRHTSEFKDLYGVPRLGIFETKKEAEVAHDDSRPEAAEDLWAKVEKEHVRRLQGGLPRNAFEEMIRLTEQGKVWTFPVDNEADLHEERKYKFHDHVFLERHLGEFPKVGPIRKFMELVTLGLSQNPWLSVPEKIEHISWFAQYFKEKQDILKSTLGEQGEMKNAAKGSEQS</sequence>
<keyword evidence="6" id="KW-0687">Ribonucleoprotein</keyword>
<dbReference type="AlphaFoldDB" id="A0A433T618"/>
<evidence type="ECO:0000256" key="6">
    <source>
        <dbReference type="ARBA" id="ARBA00023274"/>
    </source>
</evidence>
<comment type="caution">
    <text evidence="10">The sequence shown here is derived from an EMBL/GenBank/DDBJ whole genome shotgun (WGS) entry which is preliminary data.</text>
</comment>